<gene>
    <name evidence="2" type="ORF">SAMN05421837_1168</name>
</gene>
<dbReference type="PANTHER" id="PTHR38444:SF1">
    <property type="entry name" value="ENTEROBACTIN BIOSYNTHESIS PROTEIN YBDZ"/>
    <property type="match status" value="1"/>
</dbReference>
<dbReference type="InterPro" id="IPR005153">
    <property type="entry name" value="MbtH-like_dom"/>
</dbReference>
<accession>A0A1H5RHK7</accession>
<dbReference type="InterPro" id="IPR038020">
    <property type="entry name" value="MbtH-like_sf"/>
</dbReference>
<evidence type="ECO:0000313" key="3">
    <source>
        <dbReference type="Proteomes" id="UP000198878"/>
    </source>
</evidence>
<dbReference type="InterPro" id="IPR037407">
    <property type="entry name" value="MLP_fam"/>
</dbReference>
<dbReference type="Gene3D" id="3.90.820.10">
    <property type="entry name" value="Structural Genomics, Unknown Function 30-nov-00 1gh9 Mol_id"/>
    <property type="match status" value="1"/>
</dbReference>
<dbReference type="Proteomes" id="UP000198878">
    <property type="component" value="Unassembled WGS sequence"/>
</dbReference>
<dbReference type="SMART" id="SM00923">
    <property type="entry name" value="MbtH"/>
    <property type="match status" value="1"/>
</dbReference>
<evidence type="ECO:0000313" key="2">
    <source>
        <dbReference type="EMBL" id="SEF37832.1"/>
    </source>
</evidence>
<name>A0A1H5RHK7_9PSEU</name>
<dbReference type="GO" id="GO:0019290">
    <property type="term" value="P:siderophore biosynthetic process"/>
    <property type="evidence" value="ECO:0007669"/>
    <property type="project" value="TreeGrafter"/>
</dbReference>
<dbReference type="GO" id="GO:0005829">
    <property type="term" value="C:cytosol"/>
    <property type="evidence" value="ECO:0007669"/>
    <property type="project" value="TreeGrafter"/>
</dbReference>
<keyword evidence="3" id="KW-1185">Reference proteome</keyword>
<evidence type="ECO:0000259" key="1">
    <source>
        <dbReference type="SMART" id="SM00923"/>
    </source>
</evidence>
<dbReference type="AlphaFoldDB" id="A0A1H5RHK7"/>
<dbReference type="Pfam" id="PF03621">
    <property type="entry name" value="MbtH"/>
    <property type="match status" value="1"/>
</dbReference>
<proteinExistence type="predicted"/>
<dbReference type="SUPFAM" id="SSF160582">
    <property type="entry name" value="MbtH-like"/>
    <property type="match status" value="1"/>
</dbReference>
<protein>
    <submittedName>
        <fullName evidence="2">MbtH protein</fullName>
    </submittedName>
</protein>
<feature type="domain" description="MbtH-like" evidence="1">
    <location>
        <begin position="3"/>
        <end position="53"/>
    </location>
</feature>
<reference evidence="3" key="1">
    <citation type="submission" date="2016-10" db="EMBL/GenBank/DDBJ databases">
        <authorList>
            <person name="Varghese N."/>
            <person name="Submissions S."/>
        </authorList>
    </citation>
    <scope>NUCLEOTIDE SEQUENCE [LARGE SCALE GENOMIC DNA]</scope>
    <source>
        <strain evidence="3">DSM 44654</strain>
    </source>
</reference>
<dbReference type="EMBL" id="FNUJ01000016">
    <property type="protein sequence ID" value="SEF37832.1"/>
    <property type="molecule type" value="Genomic_DNA"/>
</dbReference>
<dbReference type="OrthoDB" id="7584480at2"/>
<sequence length="69" mass="7690">MTNPFEDPDGTYLVLVNAENQHSLWPQFADVPAGWTLAFGPAGRQDCLDHVEANWTDMRPKSLADAMDD</sequence>
<dbReference type="RefSeq" id="WP_086675372.1">
    <property type="nucleotide sequence ID" value="NZ_FNUJ01000016.1"/>
</dbReference>
<dbReference type="STRING" id="218821.SAMN05421837_1168"/>
<dbReference type="PANTHER" id="PTHR38444">
    <property type="entry name" value="ENTEROBACTIN BIOSYNTHESIS PROTEIN YBDZ"/>
    <property type="match status" value="1"/>
</dbReference>
<organism evidence="2 3">
    <name type="scientific">Amycolatopsis pretoriensis</name>
    <dbReference type="NCBI Taxonomy" id="218821"/>
    <lineage>
        <taxon>Bacteria</taxon>
        <taxon>Bacillati</taxon>
        <taxon>Actinomycetota</taxon>
        <taxon>Actinomycetes</taxon>
        <taxon>Pseudonocardiales</taxon>
        <taxon>Pseudonocardiaceae</taxon>
        <taxon>Amycolatopsis</taxon>
    </lineage>
</organism>